<keyword evidence="5" id="KW-1185">Reference proteome</keyword>
<reference evidence="4 5" key="1">
    <citation type="submission" date="2018-09" db="EMBL/GenBank/DDBJ databases">
        <authorList>
            <person name="Zhu H."/>
        </authorList>
    </citation>
    <scope>NUCLEOTIDE SEQUENCE [LARGE SCALE GENOMIC DNA]</scope>
    <source>
        <strain evidence="4 5">K2R01-6</strain>
    </source>
</reference>
<dbReference type="Pfam" id="PF22725">
    <property type="entry name" value="GFO_IDH_MocA_C3"/>
    <property type="match status" value="1"/>
</dbReference>
<dbReference type="GO" id="GO:0016491">
    <property type="term" value="F:oxidoreductase activity"/>
    <property type="evidence" value="ECO:0007669"/>
    <property type="project" value="UniProtKB-KW"/>
</dbReference>
<dbReference type="Gene3D" id="3.40.50.720">
    <property type="entry name" value="NAD(P)-binding Rossmann-like Domain"/>
    <property type="match status" value="1"/>
</dbReference>
<dbReference type="Pfam" id="PF01408">
    <property type="entry name" value="GFO_IDH_MocA"/>
    <property type="match status" value="1"/>
</dbReference>
<dbReference type="GO" id="GO:0000166">
    <property type="term" value="F:nucleotide binding"/>
    <property type="evidence" value="ECO:0007669"/>
    <property type="project" value="InterPro"/>
</dbReference>
<accession>A0A418WKN9</accession>
<dbReference type="AlphaFoldDB" id="A0A418WKN9"/>
<dbReference type="InterPro" id="IPR050463">
    <property type="entry name" value="Gfo/Idh/MocA_oxidrdct_glycsds"/>
</dbReference>
<proteinExistence type="predicted"/>
<comment type="caution">
    <text evidence="4">The sequence shown here is derived from an EMBL/GenBank/DDBJ whole genome shotgun (WGS) entry which is preliminary data.</text>
</comment>
<feature type="domain" description="GFO/IDH/MocA-like oxidoreductase" evidence="3">
    <location>
        <begin position="139"/>
        <end position="260"/>
    </location>
</feature>
<dbReference type="RefSeq" id="WP_119761939.1">
    <property type="nucleotide sequence ID" value="NZ_QYUM01000003.1"/>
</dbReference>
<evidence type="ECO:0000313" key="4">
    <source>
        <dbReference type="EMBL" id="RJF90604.1"/>
    </source>
</evidence>
<evidence type="ECO:0000259" key="2">
    <source>
        <dbReference type="Pfam" id="PF01408"/>
    </source>
</evidence>
<sequence>MAIAGPGEAPRVVVAGTGHGLRVHVPALRRAGFDVVALVGSDPERTARRAEKAGIPNAFTDLAEAITQTRADCVVVATTPPSHGPLVRVALAHNCHVLCEKPFARNAEEARELFAAAEEAGVVHLLGNQFRMLPERAAITRAIADGAIGAPRLVTITQYAGLLADTTRKWPDWWFDREAGGGWLGSSGSHMIDMIRNWLGEFESLSASTLVVADRTGVSEDSYTVRFEMTNGAQGLLAQTGGAWGPFASMTRVAGSQGTVWLDDGAAWLADKDSTCKLPIPDALVLPPESPSDDPRQQFLHVELPPARRLCQAWLALIEGRPFDGPSPATFADGLACMKVIDAIHASAAHGGARVAIAPE</sequence>
<gene>
    <name evidence="4" type="ORF">D3876_10290</name>
</gene>
<dbReference type="EMBL" id="QYUM01000003">
    <property type="protein sequence ID" value="RJF90604.1"/>
    <property type="molecule type" value="Genomic_DNA"/>
</dbReference>
<dbReference type="Gene3D" id="3.30.360.10">
    <property type="entry name" value="Dihydrodipicolinate Reductase, domain 2"/>
    <property type="match status" value="1"/>
</dbReference>
<dbReference type="Proteomes" id="UP000286100">
    <property type="component" value="Unassembled WGS sequence"/>
</dbReference>
<dbReference type="InterPro" id="IPR055170">
    <property type="entry name" value="GFO_IDH_MocA-like_dom"/>
</dbReference>
<evidence type="ECO:0000313" key="5">
    <source>
        <dbReference type="Proteomes" id="UP000286100"/>
    </source>
</evidence>
<dbReference type="OrthoDB" id="9801953at2"/>
<name>A0A418WKN9_9SPHN</name>
<dbReference type="SUPFAM" id="SSF55347">
    <property type="entry name" value="Glyceraldehyde-3-phosphate dehydrogenase-like, C-terminal domain"/>
    <property type="match status" value="1"/>
</dbReference>
<evidence type="ECO:0000256" key="1">
    <source>
        <dbReference type="ARBA" id="ARBA00023002"/>
    </source>
</evidence>
<dbReference type="SUPFAM" id="SSF51735">
    <property type="entry name" value="NAD(P)-binding Rossmann-fold domains"/>
    <property type="match status" value="1"/>
</dbReference>
<feature type="domain" description="Gfo/Idh/MocA-like oxidoreductase N-terminal" evidence="2">
    <location>
        <begin position="11"/>
        <end position="124"/>
    </location>
</feature>
<organism evidence="4 5">
    <name type="scientific">Sphingomonas cavernae</name>
    <dbReference type="NCBI Taxonomy" id="2320861"/>
    <lineage>
        <taxon>Bacteria</taxon>
        <taxon>Pseudomonadati</taxon>
        <taxon>Pseudomonadota</taxon>
        <taxon>Alphaproteobacteria</taxon>
        <taxon>Sphingomonadales</taxon>
        <taxon>Sphingomonadaceae</taxon>
        <taxon>Sphingomonas</taxon>
    </lineage>
</organism>
<dbReference type="InterPro" id="IPR036291">
    <property type="entry name" value="NAD(P)-bd_dom_sf"/>
</dbReference>
<protein>
    <submittedName>
        <fullName evidence="4">Gfo/Idh/MocA family oxidoreductase</fullName>
    </submittedName>
</protein>
<dbReference type="PANTHER" id="PTHR43818:SF11">
    <property type="entry name" value="BCDNA.GH03377"/>
    <property type="match status" value="1"/>
</dbReference>
<dbReference type="PANTHER" id="PTHR43818">
    <property type="entry name" value="BCDNA.GH03377"/>
    <property type="match status" value="1"/>
</dbReference>
<evidence type="ECO:0000259" key="3">
    <source>
        <dbReference type="Pfam" id="PF22725"/>
    </source>
</evidence>
<keyword evidence="1" id="KW-0560">Oxidoreductase</keyword>
<dbReference type="InterPro" id="IPR000683">
    <property type="entry name" value="Gfo/Idh/MocA-like_OxRdtase_N"/>
</dbReference>